<evidence type="ECO:0000313" key="1">
    <source>
        <dbReference type="EMBL" id="EBO7150180.1"/>
    </source>
</evidence>
<sequence length="68" mass="7862">MSKECCFCGLSMDEFKFSHVLSKKTNAIICEGCIMQIFALKYKEAVMKDEVVNVDWEKLKNATCHHKE</sequence>
<comment type="caution">
    <text evidence="1">The sequence shown here is derived from an EMBL/GenBank/DDBJ whole genome shotgun (WGS) entry which is preliminary data.</text>
</comment>
<reference evidence="1" key="1">
    <citation type="submission" date="2018-08" db="EMBL/GenBank/DDBJ databases">
        <authorList>
            <consortium name="PulseNet: The National Subtyping Network for Foodborne Disease Surveillance"/>
            <person name="Tarr C.L."/>
            <person name="Trees E."/>
            <person name="Katz L.S."/>
            <person name="Carleton-Romer H.A."/>
            <person name="Stroika S."/>
            <person name="Kucerova Z."/>
            <person name="Roache K.F."/>
            <person name="Sabol A.L."/>
            <person name="Besser J."/>
            <person name="Gerner-Smidt P."/>
        </authorList>
    </citation>
    <scope>NUCLEOTIDE SEQUENCE</scope>
    <source>
        <strain evidence="1">PNUSAS046925</strain>
    </source>
</reference>
<gene>
    <name evidence="1" type="ORF">DY717_16635</name>
</gene>
<accession>A0A5Z4BK63</accession>
<organism evidence="1">
    <name type="scientific">Salmonella enterica</name>
    <name type="common">Salmonella choleraesuis</name>
    <dbReference type="NCBI Taxonomy" id="28901"/>
    <lineage>
        <taxon>Bacteria</taxon>
        <taxon>Pseudomonadati</taxon>
        <taxon>Pseudomonadota</taxon>
        <taxon>Gammaproteobacteria</taxon>
        <taxon>Enterobacterales</taxon>
        <taxon>Enterobacteriaceae</taxon>
        <taxon>Salmonella</taxon>
    </lineage>
</organism>
<proteinExistence type="predicted"/>
<evidence type="ECO:0008006" key="2">
    <source>
        <dbReference type="Google" id="ProtNLM"/>
    </source>
</evidence>
<name>A0A5Z4BK63_SALER</name>
<protein>
    <recommendedName>
        <fullName evidence="2">ClpX-type ZB domain-containing protein</fullName>
    </recommendedName>
</protein>
<dbReference type="EMBL" id="AAGJJY010000010">
    <property type="protein sequence ID" value="EBO7150180.1"/>
    <property type="molecule type" value="Genomic_DNA"/>
</dbReference>
<dbReference type="RefSeq" id="WP_219352168.1">
    <property type="nucleotide sequence ID" value="NZ_JASBEL010000001.1"/>
</dbReference>
<dbReference type="AlphaFoldDB" id="A0A5Z4BK63"/>